<feature type="chain" id="PRO_5042263426" evidence="2">
    <location>
        <begin position="21"/>
        <end position="228"/>
    </location>
</feature>
<accession>A0AAD3Y2U2</accession>
<keyword evidence="1" id="KW-0472">Membrane</keyword>
<evidence type="ECO:0000313" key="3">
    <source>
        <dbReference type="EMBL" id="GMH27073.1"/>
    </source>
</evidence>
<evidence type="ECO:0000313" key="4">
    <source>
        <dbReference type="Proteomes" id="UP001279734"/>
    </source>
</evidence>
<dbReference type="EMBL" id="BSYO01000032">
    <property type="protein sequence ID" value="GMH27073.1"/>
    <property type="molecule type" value="Genomic_DNA"/>
</dbReference>
<feature type="transmembrane region" description="Helical" evidence="1">
    <location>
        <begin position="201"/>
        <end position="224"/>
    </location>
</feature>
<dbReference type="AlphaFoldDB" id="A0AAD3Y2U2"/>
<keyword evidence="4" id="KW-1185">Reference proteome</keyword>
<reference evidence="3" key="1">
    <citation type="submission" date="2023-05" db="EMBL/GenBank/DDBJ databases">
        <title>Nepenthes gracilis genome sequencing.</title>
        <authorList>
            <person name="Fukushima K."/>
        </authorList>
    </citation>
    <scope>NUCLEOTIDE SEQUENCE</scope>
    <source>
        <strain evidence="3">SING2019-196</strain>
    </source>
</reference>
<keyword evidence="2" id="KW-0732">Signal</keyword>
<evidence type="ECO:0000256" key="1">
    <source>
        <dbReference type="SAM" id="Phobius"/>
    </source>
</evidence>
<keyword evidence="1" id="KW-1133">Transmembrane helix</keyword>
<keyword evidence="1" id="KW-0812">Transmembrane</keyword>
<evidence type="ECO:0000256" key="2">
    <source>
        <dbReference type="SAM" id="SignalP"/>
    </source>
</evidence>
<organism evidence="3 4">
    <name type="scientific">Nepenthes gracilis</name>
    <name type="common">Slender pitcher plant</name>
    <dbReference type="NCBI Taxonomy" id="150966"/>
    <lineage>
        <taxon>Eukaryota</taxon>
        <taxon>Viridiplantae</taxon>
        <taxon>Streptophyta</taxon>
        <taxon>Embryophyta</taxon>
        <taxon>Tracheophyta</taxon>
        <taxon>Spermatophyta</taxon>
        <taxon>Magnoliopsida</taxon>
        <taxon>eudicotyledons</taxon>
        <taxon>Gunneridae</taxon>
        <taxon>Pentapetalae</taxon>
        <taxon>Caryophyllales</taxon>
        <taxon>Nepenthaceae</taxon>
        <taxon>Nepenthes</taxon>
    </lineage>
</organism>
<gene>
    <name evidence="3" type="ORF">Nepgr_028916</name>
</gene>
<feature type="signal peptide" evidence="2">
    <location>
        <begin position="1"/>
        <end position="20"/>
    </location>
</feature>
<proteinExistence type="predicted"/>
<sequence>MHFGLPQIALRLLALRTISPTYESSSHCIPVTARRQQPEHQGSSSVSANKTTTIAQQFNPSIGDKQRKHNHIRDASDLLLAAVGGAAGSWCFVQNPLPCLCEMAFLCVNIMHDFVLRMFDALHVSHAIGLQDFENAVRCISRSWSGNHCLFVVVVICNSFLKAVVGPCCSLCGRAGTLLSLCSLLNCGEMWCCCLAFNVSLLRLLGALAPAAVLVASTGVLMCISVGC</sequence>
<comment type="caution">
    <text evidence="3">The sequence shown here is derived from an EMBL/GenBank/DDBJ whole genome shotgun (WGS) entry which is preliminary data.</text>
</comment>
<dbReference type="Proteomes" id="UP001279734">
    <property type="component" value="Unassembled WGS sequence"/>
</dbReference>
<name>A0AAD3Y2U2_NEPGR</name>
<protein>
    <submittedName>
        <fullName evidence="3">Uncharacterized protein</fullName>
    </submittedName>
</protein>